<keyword evidence="5" id="KW-1185">Reference proteome</keyword>
<name>A0A1S8D8U6_9PROT</name>
<dbReference type="PROSITE" id="PS50911">
    <property type="entry name" value="CHAP"/>
    <property type="match status" value="1"/>
</dbReference>
<feature type="signal peptide" evidence="1">
    <location>
        <begin position="1"/>
        <end position="40"/>
    </location>
</feature>
<keyword evidence="1" id="KW-0732">Signal</keyword>
<dbReference type="EMBL" id="LLWF02000011">
    <property type="protein sequence ID" value="ONH84154.1"/>
    <property type="molecule type" value="Genomic_DNA"/>
</dbReference>
<evidence type="ECO:0000259" key="2">
    <source>
        <dbReference type="PROSITE" id="PS50911"/>
    </source>
</evidence>
<dbReference type="Gene3D" id="3.90.1720.10">
    <property type="entry name" value="endopeptidase domain like (from Nostoc punctiforme)"/>
    <property type="match status" value="1"/>
</dbReference>
<dbReference type="Proteomes" id="UP000254919">
    <property type="component" value="Unassembled WGS sequence"/>
</dbReference>
<dbReference type="EMBL" id="UGVN01000001">
    <property type="protein sequence ID" value="SUE41711.1"/>
    <property type="molecule type" value="Genomic_DNA"/>
</dbReference>
<accession>A0A1S8D8U6</accession>
<evidence type="ECO:0000256" key="1">
    <source>
        <dbReference type="SAM" id="SignalP"/>
    </source>
</evidence>
<evidence type="ECO:0000313" key="4">
    <source>
        <dbReference type="EMBL" id="SUE41711.1"/>
    </source>
</evidence>
<feature type="domain" description="Peptidase C51" evidence="2">
    <location>
        <begin position="74"/>
        <end position="199"/>
    </location>
</feature>
<evidence type="ECO:0000313" key="5">
    <source>
        <dbReference type="Proteomes" id="UP000054844"/>
    </source>
</evidence>
<gene>
    <name evidence="3" type="ORF">APZ41_005570</name>
    <name evidence="4" type="ORF">NCTC13291_03308</name>
</gene>
<dbReference type="AlphaFoldDB" id="A0A1S8D8U6"/>
<dbReference type="InterPro" id="IPR038765">
    <property type="entry name" value="Papain-like_cys_pep_sf"/>
</dbReference>
<dbReference type="Proteomes" id="UP000054844">
    <property type="component" value="Unassembled WGS sequence"/>
</dbReference>
<organism evidence="3 5">
    <name type="scientific">Roseomonas mucosa</name>
    <dbReference type="NCBI Taxonomy" id="207340"/>
    <lineage>
        <taxon>Bacteria</taxon>
        <taxon>Pseudomonadati</taxon>
        <taxon>Pseudomonadota</taxon>
        <taxon>Alphaproteobacteria</taxon>
        <taxon>Acetobacterales</taxon>
        <taxon>Roseomonadaceae</taxon>
        <taxon>Roseomonas</taxon>
    </lineage>
</organism>
<proteinExistence type="predicted"/>
<dbReference type="InterPro" id="IPR007921">
    <property type="entry name" value="CHAP_dom"/>
</dbReference>
<protein>
    <submittedName>
        <fullName evidence="3">Amidase</fullName>
    </submittedName>
    <submittedName>
        <fullName evidence="4">CHAP domain</fullName>
    </submittedName>
</protein>
<reference evidence="3 5" key="1">
    <citation type="submission" date="2016-12" db="EMBL/GenBank/DDBJ databases">
        <title>Draft genome sequence of Roseomonas mucosa strain AU37, isolated from a peripheral intravenous catheter.</title>
        <authorList>
            <person name="Choudhury M.A."/>
            <person name="Sidjabat H.E."/>
            <person name="Wailan A.M."/>
            <person name="Zhang L."/>
            <person name="Marsh N.M."/>
            <person name="Rickard C.M."/>
            <person name="Davies M."/>
            <person name="Mcmillan D.J."/>
        </authorList>
    </citation>
    <scope>NUCLEOTIDE SEQUENCE [LARGE SCALE GENOMIC DNA]</scope>
    <source>
        <strain evidence="3 5">SAVE376</strain>
    </source>
</reference>
<sequence length="260" mass="28017">MGYRPVGPIRGGVMRFRSSAITVTALCGALVLALPGGAEAAQQKGAKAARHGTTAHVAKTLNATPNFRSASLKARSFRGPEGRDEGTVRNAMFTGSISCVPYARMVSGIQVTGNGYQWWGNAAGLYERGQRPEPGSVLAFRASGGMRLGHVAVVQRIVNSREIEIEHANWEGPGIRKGTVMRNVSVIDVSPRNDWTAVRVQIGRSDESFGRVYPTYGFIHNRPIGASPRINYARSQGFEEVAEAPASNRPLDITVRNTGR</sequence>
<dbReference type="STRING" id="207340.APZ41_005570"/>
<dbReference type="SUPFAM" id="SSF54001">
    <property type="entry name" value="Cysteine proteinases"/>
    <property type="match status" value="1"/>
</dbReference>
<evidence type="ECO:0000313" key="6">
    <source>
        <dbReference type="Proteomes" id="UP000254919"/>
    </source>
</evidence>
<dbReference type="Pfam" id="PF05257">
    <property type="entry name" value="CHAP"/>
    <property type="match status" value="1"/>
</dbReference>
<reference evidence="4 6" key="2">
    <citation type="submission" date="2018-06" db="EMBL/GenBank/DDBJ databases">
        <authorList>
            <consortium name="Pathogen Informatics"/>
            <person name="Doyle S."/>
        </authorList>
    </citation>
    <scope>NUCLEOTIDE SEQUENCE [LARGE SCALE GENOMIC DNA]</scope>
    <source>
        <strain evidence="4 6">NCTC13291</strain>
    </source>
</reference>
<feature type="chain" id="PRO_5033282545" evidence="1">
    <location>
        <begin position="41"/>
        <end position="260"/>
    </location>
</feature>
<evidence type="ECO:0000313" key="3">
    <source>
        <dbReference type="EMBL" id="ONH84154.1"/>
    </source>
</evidence>